<keyword evidence="1" id="KW-0812">Transmembrane</keyword>
<name>B3FJG6_BP201</name>
<gene>
    <name evidence="2" type="ORF">201phi2-1p306</name>
</gene>
<dbReference type="OrthoDB" id="24624at10239"/>
<protein>
    <submittedName>
        <fullName evidence="2">Putative NrdC.7</fullName>
    </submittedName>
</protein>
<organism evidence="2 3">
    <name type="scientific">Pseudomonas phage 201phi2-1</name>
    <name type="common">Pseudomonas chlororaphis phage 201phi2-1</name>
    <dbReference type="NCBI Taxonomy" id="198110"/>
    <lineage>
        <taxon>Viruses</taxon>
        <taxon>Duplodnaviria</taxon>
        <taxon>Heunggongvirae</taxon>
        <taxon>Uroviricota</taxon>
        <taxon>Caudoviricetes</taxon>
        <taxon>Chimalliviridae</taxon>
        <taxon>Serwervirus</taxon>
        <taxon>Serwervirus 201phi21</taxon>
    </lineage>
</organism>
<dbReference type="EMBL" id="EU197055">
    <property type="protein sequence ID" value="ABY63132.1"/>
    <property type="molecule type" value="Genomic_DNA"/>
</dbReference>
<keyword evidence="1" id="KW-0472">Membrane</keyword>
<feature type="transmembrane region" description="Helical" evidence="1">
    <location>
        <begin position="110"/>
        <end position="136"/>
    </location>
</feature>
<feature type="transmembrane region" description="Helical" evidence="1">
    <location>
        <begin position="12"/>
        <end position="30"/>
    </location>
</feature>
<proteinExistence type="predicted"/>
<sequence length="154" mass="18524">MTSSKKETRLSDWGFIIVMVIMSCWSTYVWQNNEYMRYRDVPVTYIDRHETRSCHKGSCKDNLIGLFKTDDGVFFERYIGLYTYQQMHLGEKFELNLRQMDIKQTERDNILWLFGPILVYAVTFIMWVLFIFANILELIERNKSKKAKQNANHR</sequence>
<keyword evidence="3" id="KW-1185">Reference proteome</keyword>
<dbReference type="PROSITE" id="PS51257">
    <property type="entry name" value="PROKAR_LIPOPROTEIN"/>
    <property type="match status" value="1"/>
</dbReference>
<reference evidence="2 3" key="1">
    <citation type="journal article" date="2008" name="Virology">
        <title>Characterization of Pseudomonas chlororaphis myovirus 201varphi2-1 via genomic sequencing, mass spectrometry, and electron microscopy.</title>
        <authorList>
            <person name="Thomas J.A."/>
            <person name="Rolando M.R."/>
            <person name="Carroll C.A."/>
            <person name="Shen P.S."/>
            <person name="Belnap D.M."/>
            <person name="Weintraub S.T."/>
            <person name="Serwer P."/>
            <person name="Hardies S.C."/>
        </authorList>
    </citation>
    <scope>NUCLEOTIDE SEQUENCE</scope>
</reference>
<dbReference type="Proteomes" id="UP000002421">
    <property type="component" value="Segment"/>
</dbReference>
<dbReference type="RefSeq" id="YP_001957027.1">
    <property type="nucleotide sequence ID" value="NC_010821.1"/>
</dbReference>
<dbReference type="KEGG" id="vg:6372616"/>
<keyword evidence="1" id="KW-1133">Transmembrane helix</keyword>
<evidence type="ECO:0000313" key="3">
    <source>
        <dbReference type="Proteomes" id="UP000002421"/>
    </source>
</evidence>
<evidence type="ECO:0000256" key="1">
    <source>
        <dbReference type="SAM" id="Phobius"/>
    </source>
</evidence>
<accession>B3FJG6</accession>
<evidence type="ECO:0000313" key="2">
    <source>
        <dbReference type="EMBL" id="ABY63132.1"/>
    </source>
</evidence>
<organismHost>
    <name type="scientific">Pseudomonas chlororaphis</name>
    <dbReference type="NCBI Taxonomy" id="587753"/>
</organismHost>